<name>A0A172ZJ14_9BACL</name>
<keyword evidence="3" id="KW-0443">Lipid metabolism</keyword>
<evidence type="ECO:0000256" key="1">
    <source>
        <dbReference type="ARBA" id="ARBA00017562"/>
    </source>
</evidence>
<organism evidence="5 6">
    <name type="scientific">Paenibacillus bovis</name>
    <dbReference type="NCBI Taxonomy" id="1616788"/>
    <lineage>
        <taxon>Bacteria</taxon>
        <taxon>Bacillati</taxon>
        <taxon>Bacillota</taxon>
        <taxon>Bacilli</taxon>
        <taxon>Bacillales</taxon>
        <taxon>Paenibacillaceae</taxon>
        <taxon>Paenibacillus</taxon>
    </lineage>
</organism>
<keyword evidence="3" id="KW-0275">Fatty acid biosynthesis</keyword>
<dbReference type="OrthoDB" id="9811735at2"/>
<evidence type="ECO:0000313" key="5">
    <source>
        <dbReference type="EMBL" id="ANF97533.1"/>
    </source>
</evidence>
<reference evidence="5 6" key="2">
    <citation type="journal article" date="2016" name="Int. J. Syst. Evol. Microbiol.">
        <title>Paenibacillus bovis sp. nov., isolated from raw yak (Bos grunniens) milk.</title>
        <authorList>
            <person name="Gao C."/>
            <person name="Han J."/>
            <person name="Liu Z."/>
            <person name="Xu X."/>
            <person name="Hang F."/>
            <person name="Wu Z."/>
        </authorList>
    </citation>
    <scope>NUCLEOTIDE SEQUENCE [LARGE SCALE GENOMIC DNA]</scope>
    <source>
        <strain evidence="5 6">BD3526</strain>
    </source>
</reference>
<keyword evidence="2 3" id="KW-0092">Biotin</keyword>
<dbReference type="InterPro" id="IPR011053">
    <property type="entry name" value="Single_hybrid_motif"/>
</dbReference>
<dbReference type="PANTHER" id="PTHR45266:SF3">
    <property type="entry name" value="OXALOACETATE DECARBOXYLASE ALPHA CHAIN"/>
    <property type="match status" value="1"/>
</dbReference>
<dbReference type="InterPro" id="IPR001249">
    <property type="entry name" value="AcCoA_biotinCC"/>
</dbReference>
<dbReference type="InterPro" id="IPR000089">
    <property type="entry name" value="Biotin_lipoyl"/>
</dbReference>
<protein>
    <recommendedName>
        <fullName evidence="1 3">Biotin carboxyl carrier protein of acetyl-CoA carboxylase</fullName>
    </recommendedName>
</protein>
<dbReference type="Gene3D" id="2.40.50.100">
    <property type="match status" value="1"/>
</dbReference>
<comment type="function">
    <text evidence="3">This protein is a component of the acetyl coenzyme A carboxylase complex; first, biotin carboxylase catalyzes the carboxylation of the carrier protein and then the transcarboxylase transfers the carboxyl group to form malonyl-CoA.</text>
</comment>
<dbReference type="AlphaFoldDB" id="A0A172ZJ14"/>
<dbReference type="Pfam" id="PF00364">
    <property type="entry name" value="Biotin_lipoyl"/>
    <property type="match status" value="1"/>
</dbReference>
<dbReference type="Proteomes" id="UP000078148">
    <property type="component" value="Chromosome"/>
</dbReference>
<dbReference type="SUPFAM" id="SSF51230">
    <property type="entry name" value="Single hybrid motif"/>
    <property type="match status" value="1"/>
</dbReference>
<evidence type="ECO:0000313" key="6">
    <source>
        <dbReference type="Proteomes" id="UP000078148"/>
    </source>
</evidence>
<dbReference type="CDD" id="cd06850">
    <property type="entry name" value="biotinyl_domain"/>
    <property type="match status" value="1"/>
</dbReference>
<evidence type="ECO:0000259" key="4">
    <source>
        <dbReference type="PROSITE" id="PS50968"/>
    </source>
</evidence>
<accession>A0A172ZJ14</accession>
<keyword evidence="3" id="KW-0444">Lipid biosynthesis</keyword>
<proteinExistence type="predicted"/>
<dbReference type="InterPro" id="IPR050709">
    <property type="entry name" value="Biotin_Carboxyl_Carrier/Decarb"/>
</dbReference>
<sequence>MFKLNEIKELIQLVDETSVQEVEIENEGSRLVIRKPGKAETVYMQAPTAAPVMQPAPSQPAAAPQAAPSAPAAAAVPEVDPTLHTIASPMVGTFYRSPSPEAGSFTGVGEKVTHKSVVCIIEAMKLMNELEAEVNGTIVEVLAENGQLVEYGQPLFLVKPE</sequence>
<dbReference type="PANTHER" id="PTHR45266">
    <property type="entry name" value="OXALOACETATE DECARBOXYLASE ALPHA CHAIN"/>
    <property type="match status" value="1"/>
</dbReference>
<dbReference type="GO" id="GO:0006633">
    <property type="term" value="P:fatty acid biosynthetic process"/>
    <property type="evidence" value="ECO:0007669"/>
    <property type="project" value="UniProtKB-UniPathway"/>
</dbReference>
<evidence type="ECO:0000256" key="3">
    <source>
        <dbReference type="RuleBase" id="RU364072"/>
    </source>
</evidence>
<dbReference type="PROSITE" id="PS50968">
    <property type="entry name" value="BIOTINYL_LIPOYL"/>
    <property type="match status" value="1"/>
</dbReference>
<dbReference type="GO" id="GO:0009317">
    <property type="term" value="C:acetyl-CoA carboxylase complex"/>
    <property type="evidence" value="ECO:0007669"/>
    <property type="project" value="InterPro"/>
</dbReference>
<dbReference type="UniPathway" id="UPA00094"/>
<dbReference type="NCBIfam" id="TIGR00531">
    <property type="entry name" value="BCCP"/>
    <property type="match status" value="1"/>
</dbReference>
<dbReference type="PRINTS" id="PR01071">
    <property type="entry name" value="ACOABIOTINCC"/>
</dbReference>
<evidence type="ECO:0000256" key="2">
    <source>
        <dbReference type="ARBA" id="ARBA00023267"/>
    </source>
</evidence>
<gene>
    <name evidence="5" type="ORF">AR543_16980</name>
</gene>
<reference evidence="6" key="1">
    <citation type="submission" date="2015-10" db="EMBL/GenBank/DDBJ databases">
        <title>Genome of Paenibacillus bovis sp. nov.</title>
        <authorList>
            <person name="Wu Z."/>
            <person name="Gao C."/>
            <person name="Liu Z."/>
            <person name="Zheng H."/>
        </authorList>
    </citation>
    <scope>NUCLEOTIDE SEQUENCE [LARGE SCALE GENOMIC DNA]</scope>
    <source>
        <strain evidence="6">BD3526</strain>
    </source>
</reference>
<dbReference type="KEGG" id="pbv:AR543_16980"/>
<keyword evidence="6" id="KW-1185">Reference proteome</keyword>
<keyword evidence="3" id="KW-0276">Fatty acid metabolism</keyword>
<comment type="pathway">
    <text evidence="3">Lipid metabolism; fatty acid biosynthesis.</text>
</comment>
<dbReference type="STRING" id="1616788.AR543_16980"/>
<dbReference type="GO" id="GO:0003989">
    <property type="term" value="F:acetyl-CoA carboxylase activity"/>
    <property type="evidence" value="ECO:0007669"/>
    <property type="project" value="InterPro"/>
</dbReference>
<dbReference type="EMBL" id="CP013023">
    <property type="protein sequence ID" value="ANF97533.1"/>
    <property type="molecule type" value="Genomic_DNA"/>
</dbReference>
<dbReference type="RefSeq" id="WP_060535636.1">
    <property type="nucleotide sequence ID" value="NZ_CP013023.1"/>
</dbReference>
<feature type="domain" description="Lipoyl-binding" evidence="4">
    <location>
        <begin position="75"/>
        <end position="159"/>
    </location>
</feature>